<organism evidence="1">
    <name type="scientific">Arundo donax</name>
    <name type="common">Giant reed</name>
    <name type="synonym">Donax arundinaceus</name>
    <dbReference type="NCBI Taxonomy" id="35708"/>
    <lineage>
        <taxon>Eukaryota</taxon>
        <taxon>Viridiplantae</taxon>
        <taxon>Streptophyta</taxon>
        <taxon>Embryophyta</taxon>
        <taxon>Tracheophyta</taxon>
        <taxon>Spermatophyta</taxon>
        <taxon>Magnoliopsida</taxon>
        <taxon>Liliopsida</taxon>
        <taxon>Poales</taxon>
        <taxon>Poaceae</taxon>
        <taxon>PACMAD clade</taxon>
        <taxon>Arundinoideae</taxon>
        <taxon>Arundineae</taxon>
        <taxon>Arundo</taxon>
    </lineage>
</organism>
<accession>A0A0A9AZN9</accession>
<dbReference type="AlphaFoldDB" id="A0A0A9AZN9"/>
<reference evidence="1" key="2">
    <citation type="journal article" date="2015" name="Data Brief">
        <title>Shoot transcriptome of the giant reed, Arundo donax.</title>
        <authorList>
            <person name="Barrero R.A."/>
            <person name="Guerrero F.D."/>
            <person name="Moolhuijzen P."/>
            <person name="Goolsby J.A."/>
            <person name="Tidwell J."/>
            <person name="Bellgard S.E."/>
            <person name="Bellgard M.I."/>
        </authorList>
    </citation>
    <scope>NUCLEOTIDE SEQUENCE</scope>
    <source>
        <tissue evidence="1">Shoot tissue taken approximately 20 cm above the soil surface</tissue>
    </source>
</reference>
<dbReference type="EMBL" id="GBRH01245358">
    <property type="protein sequence ID" value="JAD52537.1"/>
    <property type="molecule type" value="Transcribed_RNA"/>
</dbReference>
<proteinExistence type="predicted"/>
<evidence type="ECO:0000313" key="1">
    <source>
        <dbReference type="EMBL" id="JAD52537.1"/>
    </source>
</evidence>
<reference evidence="1" key="1">
    <citation type="submission" date="2014-09" db="EMBL/GenBank/DDBJ databases">
        <authorList>
            <person name="Magalhaes I.L.F."/>
            <person name="Oliveira U."/>
            <person name="Santos F.R."/>
            <person name="Vidigal T.H.D.A."/>
            <person name="Brescovit A.D."/>
            <person name="Santos A.J."/>
        </authorList>
    </citation>
    <scope>NUCLEOTIDE SEQUENCE</scope>
    <source>
        <tissue evidence="1">Shoot tissue taken approximately 20 cm above the soil surface</tissue>
    </source>
</reference>
<protein>
    <submittedName>
        <fullName evidence="1">Uncharacterized protein</fullName>
    </submittedName>
</protein>
<sequence length="57" mass="6548">MPDRMIGQEIDLSREKKRDTSLGYDSTMKQFFYDKTGKVAIKQVANCSCQANQRVNC</sequence>
<name>A0A0A9AZN9_ARUDO</name>